<evidence type="ECO:0000313" key="14">
    <source>
        <dbReference type="Proteomes" id="UP000193689"/>
    </source>
</evidence>
<keyword evidence="7" id="KW-0809">Transit peptide</keyword>
<evidence type="ECO:0000256" key="10">
    <source>
        <dbReference type="ARBA" id="ARBA00023065"/>
    </source>
</evidence>
<dbReference type="GO" id="GO:0006879">
    <property type="term" value="P:intracellular iron ion homeostasis"/>
    <property type="evidence" value="ECO:0007669"/>
    <property type="project" value="UniProtKB-KW"/>
</dbReference>
<keyword evidence="9" id="KW-0408">Iron</keyword>
<proteinExistence type="inferred from homology"/>
<keyword evidence="5" id="KW-0813">Transport</keyword>
<dbReference type="FunFam" id="3.30.920.10:FF:000004">
    <property type="entry name" value="Mitochondrial chaperone Frataxin"/>
    <property type="match status" value="1"/>
</dbReference>
<dbReference type="Proteomes" id="UP000193689">
    <property type="component" value="Unassembled WGS sequence"/>
</dbReference>
<dbReference type="AlphaFoldDB" id="A0A1Y2DCG6"/>
<name>A0A1Y2DCG6_9PEZI</name>
<dbReference type="EMBL" id="MCFJ01000021">
    <property type="protein sequence ID" value="ORY56960.1"/>
    <property type="molecule type" value="Genomic_DNA"/>
</dbReference>
<organism evidence="13 14">
    <name type="scientific">Pseudomassariella vexata</name>
    <dbReference type="NCBI Taxonomy" id="1141098"/>
    <lineage>
        <taxon>Eukaryota</taxon>
        <taxon>Fungi</taxon>
        <taxon>Dikarya</taxon>
        <taxon>Ascomycota</taxon>
        <taxon>Pezizomycotina</taxon>
        <taxon>Sordariomycetes</taxon>
        <taxon>Xylariomycetidae</taxon>
        <taxon>Amphisphaeriales</taxon>
        <taxon>Pseudomassariaceae</taxon>
        <taxon>Pseudomassariella</taxon>
    </lineage>
</organism>
<keyword evidence="8" id="KW-0560">Oxidoreductase</keyword>
<dbReference type="GO" id="GO:0005739">
    <property type="term" value="C:mitochondrion"/>
    <property type="evidence" value="ECO:0007669"/>
    <property type="project" value="UniProtKB-SubCell"/>
</dbReference>
<keyword evidence="14" id="KW-1185">Reference proteome</keyword>
<dbReference type="GO" id="GO:0004322">
    <property type="term" value="F:ferroxidase activity"/>
    <property type="evidence" value="ECO:0007669"/>
    <property type="project" value="UniProtKB-EC"/>
</dbReference>
<comment type="catalytic activity">
    <reaction evidence="12">
        <text>4 Fe(2+) + O2 + 4 H(+) = 4 Fe(3+) + 2 H2O</text>
        <dbReference type="Rhea" id="RHEA:11148"/>
        <dbReference type="ChEBI" id="CHEBI:15377"/>
        <dbReference type="ChEBI" id="CHEBI:15378"/>
        <dbReference type="ChEBI" id="CHEBI:15379"/>
        <dbReference type="ChEBI" id="CHEBI:29033"/>
        <dbReference type="ChEBI" id="CHEBI:29034"/>
        <dbReference type="EC" id="1.16.3.1"/>
    </reaction>
</comment>
<dbReference type="STRING" id="1141098.A0A1Y2DCG6"/>
<evidence type="ECO:0000256" key="3">
    <source>
        <dbReference type="ARBA" id="ARBA00013107"/>
    </source>
</evidence>
<dbReference type="InterPro" id="IPR036524">
    <property type="entry name" value="Frataxin/CyaY_sf"/>
</dbReference>
<dbReference type="PROSITE" id="PS50810">
    <property type="entry name" value="FRATAXIN_2"/>
    <property type="match status" value="1"/>
</dbReference>
<keyword evidence="10" id="KW-0406">Ion transport</keyword>
<accession>A0A1Y2DCG6</accession>
<dbReference type="FunCoup" id="A0A1Y2DCG6">
    <property type="interactions" value="398"/>
</dbReference>
<evidence type="ECO:0000256" key="12">
    <source>
        <dbReference type="ARBA" id="ARBA00047990"/>
    </source>
</evidence>
<protein>
    <recommendedName>
        <fullName evidence="3">ferroxidase</fullName>
        <ecNumber evidence="3">1.16.3.1</ecNumber>
    </recommendedName>
</protein>
<dbReference type="SMART" id="SM01219">
    <property type="entry name" value="Frataxin_Cyay"/>
    <property type="match status" value="1"/>
</dbReference>
<dbReference type="InterPro" id="IPR002908">
    <property type="entry name" value="Frataxin/CyaY"/>
</dbReference>
<dbReference type="GeneID" id="63777587"/>
<comment type="caution">
    <text evidence="13">The sequence shown here is derived from an EMBL/GenBank/DDBJ whole genome shotgun (WGS) entry which is preliminary data.</text>
</comment>
<dbReference type="PANTHER" id="PTHR16821">
    <property type="entry name" value="FRATAXIN"/>
    <property type="match status" value="1"/>
</dbReference>
<dbReference type="GO" id="GO:0008199">
    <property type="term" value="F:ferric iron binding"/>
    <property type="evidence" value="ECO:0007669"/>
    <property type="project" value="InterPro"/>
</dbReference>
<keyword evidence="11" id="KW-0496">Mitochondrion</keyword>
<keyword evidence="4" id="KW-0409">Iron storage</keyword>
<evidence type="ECO:0000256" key="7">
    <source>
        <dbReference type="ARBA" id="ARBA00022946"/>
    </source>
</evidence>
<dbReference type="SUPFAM" id="SSF55387">
    <property type="entry name" value="Frataxin/Nqo15-like"/>
    <property type="match status" value="1"/>
</dbReference>
<dbReference type="RefSeq" id="XP_040710427.1">
    <property type="nucleotide sequence ID" value="XM_040861375.1"/>
</dbReference>
<evidence type="ECO:0000256" key="8">
    <source>
        <dbReference type="ARBA" id="ARBA00023002"/>
    </source>
</evidence>
<dbReference type="Gene3D" id="3.30.920.10">
    <property type="entry name" value="Frataxin/CyaY"/>
    <property type="match status" value="1"/>
</dbReference>
<dbReference type="InParanoid" id="A0A1Y2DCG6"/>
<dbReference type="GO" id="GO:0051537">
    <property type="term" value="F:2 iron, 2 sulfur cluster binding"/>
    <property type="evidence" value="ECO:0007669"/>
    <property type="project" value="TreeGrafter"/>
</dbReference>
<evidence type="ECO:0000313" key="13">
    <source>
        <dbReference type="EMBL" id="ORY56960.1"/>
    </source>
</evidence>
<evidence type="ECO:0000256" key="1">
    <source>
        <dbReference type="ARBA" id="ARBA00004173"/>
    </source>
</evidence>
<reference evidence="13 14" key="1">
    <citation type="submission" date="2016-07" db="EMBL/GenBank/DDBJ databases">
        <title>Pervasive Adenine N6-methylation of Active Genes in Fungi.</title>
        <authorList>
            <consortium name="DOE Joint Genome Institute"/>
            <person name="Mondo S.J."/>
            <person name="Dannebaum R.O."/>
            <person name="Kuo R.C."/>
            <person name="Labutti K."/>
            <person name="Haridas S."/>
            <person name="Kuo A."/>
            <person name="Salamov A."/>
            <person name="Ahrendt S.R."/>
            <person name="Lipzen A."/>
            <person name="Sullivan W."/>
            <person name="Andreopoulos W.B."/>
            <person name="Clum A."/>
            <person name="Lindquist E."/>
            <person name="Daum C."/>
            <person name="Ramamoorthy G.K."/>
            <person name="Gryganskyi A."/>
            <person name="Culley D."/>
            <person name="Magnuson J.K."/>
            <person name="James T.Y."/>
            <person name="O'Malley M.A."/>
            <person name="Stajich J.E."/>
            <person name="Spatafora J.W."/>
            <person name="Visel A."/>
            <person name="Grigoriev I.V."/>
        </authorList>
    </citation>
    <scope>NUCLEOTIDE SEQUENCE [LARGE SCALE GENOMIC DNA]</scope>
    <source>
        <strain evidence="13 14">CBS 129021</strain>
    </source>
</reference>
<dbReference type="PROSITE" id="PS01344">
    <property type="entry name" value="FRATAXIN_1"/>
    <property type="match status" value="1"/>
</dbReference>
<dbReference type="OrthoDB" id="1897642at2759"/>
<dbReference type="GO" id="GO:0034986">
    <property type="term" value="F:iron chaperone activity"/>
    <property type="evidence" value="ECO:0007669"/>
    <property type="project" value="TreeGrafter"/>
</dbReference>
<dbReference type="NCBIfam" id="TIGR03421">
    <property type="entry name" value="FeS_CyaY"/>
    <property type="match status" value="1"/>
</dbReference>
<evidence type="ECO:0000256" key="9">
    <source>
        <dbReference type="ARBA" id="ARBA00023004"/>
    </source>
</evidence>
<evidence type="ECO:0000256" key="11">
    <source>
        <dbReference type="ARBA" id="ARBA00023128"/>
    </source>
</evidence>
<keyword evidence="6" id="KW-0410">Iron transport</keyword>
<dbReference type="GO" id="GO:0006826">
    <property type="term" value="P:iron ion transport"/>
    <property type="evidence" value="ECO:0007669"/>
    <property type="project" value="UniProtKB-KW"/>
</dbReference>
<dbReference type="PANTHER" id="PTHR16821:SF2">
    <property type="entry name" value="FRATAXIN, MITOCHONDRIAL"/>
    <property type="match status" value="1"/>
</dbReference>
<comment type="similarity">
    <text evidence="2">Belongs to the frataxin family.</text>
</comment>
<evidence type="ECO:0000256" key="4">
    <source>
        <dbReference type="ARBA" id="ARBA00022434"/>
    </source>
</evidence>
<dbReference type="EC" id="1.16.3.1" evidence="3"/>
<dbReference type="GO" id="GO:0008198">
    <property type="term" value="F:ferrous iron binding"/>
    <property type="evidence" value="ECO:0007669"/>
    <property type="project" value="TreeGrafter"/>
</dbReference>
<sequence>MSAINLIKLGRVAGRALPRRNGTGIRLTRSISFARSLPIASITTRAVQPFSTTSRAAKPLTTEILQNAKEAPLTDNQYHELADDYLDTVLEKAEARAEAVIGLDVEYSAGVMTIEVPNVGKWVINKQPPNKQIWLSSPRSGPKRFNWVVISEDQSSKQDTATGGWIYLKDGAYLNEILDAELGLDMEGVSD</sequence>
<comment type="subcellular location">
    <subcellularLocation>
        <location evidence="1">Mitochondrion</location>
    </subcellularLocation>
</comment>
<dbReference type="GO" id="GO:0016226">
    <property type="term" value="P:iron-sulfur cluster assembly"/>
    <property type="evidence" value="ECO:0007669"/>
    <property type="project" value="InterPro"/>
</dbReference>
<evidence type="ECO:0000256" key="2">
    <source>
        <dbReference type="ARBA" id="ARBA00008183"/>
    </source>
</evidence>
<dbReference type="Pfam" id="PF01491">
    <property type="entry name" value="Frataxin_Cyay"/>
    <property type="match status" value="1"/>
</dbReference>
<dbReference type="InterPro" id="IPR017789">
    <property type="entry name" value="Frataxin"/>
</dbReference>
<evidence type="ECO:0000256" key="6">
    <source>
        <dbReference type="ARBA" id="ARBA00022496"/>
    </source>
</evidence>
<gene>
    <name evidence="13" type="ORF">BCR38DRAFT_450443</name>
</gene>
<dbReference type="InterPro" id="IPR020895">
    <property type="entry name" value="Frataxin_CS"/>
</dbReference>
<evidence type="ECO:0000256" key="5">
    <source>
        <dbReference type="ARBA" id="ARBA00022448"/>
    </source>
</evidence>
<dbReference type="NCBIfam" id="TIGR03422">
    <property type="entry name" value="mito_frataxin"/>
    <property type="match status" value="1"/>
</dbReference>